<feature type="chain" id="PRO_5003263997" evidence="9">
    <location>
        <begin position="20"/>
        <end position="514"/>
    </location>
</feature>
<keyword evidence="8" id="KW-0472">Membrane</keyword>
<evidence type="ECO:0000256" key="9">
    <source>
        <dbReference type="SAM" id="SignalP"/>
    </source>
</evidence>
<feature type="active site" evidence="6">
    <location>
        <position position="282"/>
    </location>
</feature>
<feature type="signal peptide" evidence="9">
    <location>
        <begin position="1"/>
        <end position="19"/>
    </location>
</feature>
<dbReference type="Proteomes" id="UP000007796">
    <property type="component" value="Unassembled WGS sequence"/>
</dbReference>
<evidence type="ECO:0000313" key="11">
    <source>
        <dbReference type="EMBL" id="EFX02017.1"/>
    </source>
</evidence>
<dbReference type="InterPro" id="IPR001461">
    <property type="entry name" value="Aspartic_peptidase_A1"/>
</dbReference>
<dbReference type="MEROPS" id="A01.015"/>
<dbReference type="PANTHER" id="PTHR47966">
    <property type="entry name" value="BETA-SITE APP-CLEAVING ENZYME, ISOFORM A-RELATED"/>
    <property type="match status" value="1"/>
</dbReference>
<dbReference type="OrthoDB" id="771136at2759"/>
<dbReference type="GO" id="GO:0006508">
    <property type="term" value="P:proteolysis"/>
    <property type="evidence" value="ECO:0007669"/>
    <property type="project" value="UniProtKB-KW"/>
</dbReference>
<dbReference type="HOGENOM" id="CLU_013253_9_3_1"/>
<keyword evidence="2 7" id="KW-0645">Protease</keyword>
<name>F0XK19_GROCL</name>
<dbReference type="InParanoid" id="F0XK19"/>
<dbReference type="AlphaFoldDB" id="F0XK19"/>
<evidence type="ECO:0000259" key="10">
    <source>
        <dbReference type="PROSITE" id="PS51767"/>
    </source>
</evidence>
<dbReference type="SUPFAM" id="SSF50630">
    <property type="entry name" value="Acid proteases"/>
    <property type="match status" value="1"/>
</dbReference>
<dbReference type="GeneID" id="25978371"/>
<evidence type="ECO:0000256" key="7">
    <source>
        <dbReference type="RuleBase" id="RU000454"/>
    </source>
</evidence>
<sequence length="514" mass="53000">MPTTTTLALLVPLVIAAAAQNVLEFGLQRGPVHQAVQRRSLQRRAAGTYVETLVNNVTGGSYYASVSVGTPAQAQTVVVDTGSSDLWVVASNADLCTNQKMQAEYGQHCVTTYDRSDSSTYKLIEQGGFSITYVDGTSSDGDFISDTFSIGGATIKALQMGYATKIVSGVGVMGIAFNSSESTTQTYPNLLDQFVDQGLITSKAFSLYLNDYRSDGGSLLFGGVDTDKFIGSLSVLPIVQTTNSNSSYTILAVSLGGMSATGSSKGKATTIPFDSTLPAILDSGTTLSYLPNSLAQDVFDAVGAYTDNETTGYTFVDCDAGASISLTFTFGSKTQVTVPASQIVLDIFAGEEDQLPQNVPFSRACLFGIQSMGESTDAGSGSESKSAFASTSSYALLGDTFLRSAYVVYDLTNDEIAIAPANLNSSTSTIVQMGTGTGIPTVTGVKSQQTTYTGSATKTADSSGGAVTVTASPTGTTHSKSAAVRARQDGGLGAIAVAGMACLVSLVGGAFLAI</sequence>
<dbReference type="EMBL" id="GL629787">
    <property type="protein sequence ID" value="EFX02017.1"/>
    <property type="molecule type" value="Genomic_DNA"/>
</dbReference>
<comment type="similarity">
    <text evidence="1 7">Belongs to the peptidase A1 family.</text>
</comment>
<feature type="transmembrane region" description="Helical" evidence="8">
    <location>
        <begin position="491"/>
        <end position="513"/>
    </location>
</feature>
<dbReference type="PROSITE" id="PS51767">
    <property type="entry name" value="PEPTIDASE_A1"/>
    <property type="match status" value="1"/>
</dbReference>
<dbReference type="Gene3D" id="2.40.70.10">
    <property type="entry name" value="Acid Proteases"/>
    <property type="match status" value="2"/>
</dbReference>
<evidence type="ECO:0000313" key="12">
    <source>
        <dbReference type="Proteomes" id="UP000007796"/>
    </source>
</evidence>
<keyword evidence="3 9" id="KW-0732">Signal</keyword>
<dbReference type="InterPro" id="IPR033121">
    <property type="entry name" value="PEPTIDASE_A1"/>
</dbReference>
<feature type="domain" description="Peptidase A1" evidence="10">
    <location>
        <begin position="62"/>
        <end position="419"/>
    </location>
</feature>
<dbReference type="RefSeq" id="XP_014171499.1">
    <property type="nucleotide sequence ID" value="XM_014316024.1"/>
</dbReference>
<keyword evidence="8" id="KW-0812">Transmembrane</keyword>
<evidence type="ECO:0000256" key="8">
    <source>
        <dbReference type="SAM" id="Phobius"/>
    </source>
</evidence>
<keyword evidence="5 7" id="KW-0378">Hydrolase</keyword>
<dbReference type="InterPro" id="IPR021109">
    <property type="entry name" value="Peptidase_aspartic_dom_sf"/>
</dbReference>
<evidence type="ECO:0000256" key="3">
    <source>
        <dbReference type="ARBA" id="ARBA00022729"/>
    </source>
</evidence>
<dbReference type="InterPro" id="IPR001969">
    <property type="entry name" value="Aspartic_peptidase_AS"/>
</dbReference>
<feature type="active site" evidence="6">
    <location>
        <position position="80"/>
    </location>
</feature>
<evidence type="ECO:0000256" key="2">
    <source>
        <dbReference type="ARBA" id="ARBA00022670"/>
    </source>
</evidence>
<dbReference type="GO" id="GO:0004190">
    <property type="term" value="F:aspartic-type endopeptidase activity"/>
    <property type="evidence" value="ECO:0007669"/>
    <property type="project" value="UniProtKB-KW"/>
</dbReference>
<dbReference type="CDD" id="cd05474">
    <property type="entry name" value="SAP_like"/>
    <property type="match status" value="1"/>
</dbReference>
<keyword evidence="8" id="KW-1133">Transmembrane helix</keyword>
<dbReference type="STRING" id="655863.F0XK19"/>
<evidence type="ECO:0000256" key="6">
    <source>
        <dbReference type="PIRSR" id="PIRSR601461-1"/>
    </source>
</evidence>
<accession>F0XK19</accession>
<dbReference type="InterPro" id="IPR033876">
    <property type="entry name" value="SAP-like"/>
</dbReference>
<dbReference type="Pfam" id="PF00026">
    <property type="entry name" value="Asp"/>
    <property type="match status" value="1"/>
</dbReference>
<evidence type="ECO:0000256" key="4">
    <source>
        <dbReference type="ARBA" id="ARBA00022750"/>
    </source>
</evidence>
<keyword evidence="12" id="KW-1185">Reference proteome</keyword>
<proteinExistence type="inferred from homology"/>
<organism evidence="12">
    <name type="scientific">Grosmannia clavigera (strain kw1407 / UAMH 11150)</name>
    <name type="common">Blue stain fungus</name>
    <name type="synonym">Graphiocladiella clavigera</name>
    <dbReference type="NCBI Taxonomy" id="655863"/>
    <lineage>
        <taxon>Eukaryota</taxon>
        <taxon>Fungi</taxon>
        <taxon>Dikarya</taxon>
        <taxon>Ascomycota</taxon>
        <taxon>Pezizomycotina</taxon>
        <taxon>Sordariomycetes</taxon>
        <taxon>Sordariomycetidae</taxon>
        <taxon>Ophiostomatales</taxon>
        <taxon>Ophiostomataceae</taxon>
        <taxon>Leptographium</taxon>
    </lineage>
</organism>
<dbReference type="PANTHER" id="PTHR47966:SF65">
    <property type="entry name" value="ASPARTIC-TYPE ENDOPEPTIDASE"/>
    <property type="match status" value="1"/>
</dbReference>
<dbReference type="PROSITE" id="PS00141">
    <property type="entry name" value="ASP_PROTEASE"/>
    <property type="match status" value="2"/>
</dbReference>
<protein>
    <submittedName>
        <fullName evidence="11">Aspartic-type endopeptidase</fullName>
    </submittedName>
</protein>
<keyword evidence="4 7" id="KW-0064">Aspartyl protease</keyword>
<dbReference type="eggNOG" id="KOG1339">
    <property type="taxonomic scope" value="Eukaryota"/>
</dbReference>
<evidence type="ECO:0000256" key="5">
    <source>
        <dbReference type="ARBA" id="ARBA00022801"/>
    </source>
</evidence>
<dbReference type="PRINTS" id="PR00792">
    <property type="entry name" value="PEPSIN"/>
</dbReference>
<evidence type="ECO:0000256" key="1">
    <source>
        <dbReference type="ARBA" id="ARBA00007447"/>
    </source>
</evidence>
<gene>
    <name evidence="11" type="ORF">CMQ_5088</name>
</gene>
<reference evidence="11 12" key="1">
    <citation type="journal article" date="2011" name="Proc. Natl. Acad. Sci. U.S.A.">
        <title>Genome and transcriptome analyses of the mountain pine beetle-fungal symbiont Grosmannia clavigera, a lodgepole pine pathogen.</title>
        <authorList>
            <person name="DiGuistini S."/>
            <person name="Wang Y."/>
            <person name="Liao N.Y."/>
            <person name="Taylor G."/>
            <person name="Tanguay P."/>
            <person name="Feau N."/>
            <person name="Henrissat B."/>
            <person name="Chan S.K."/>
            <person name="Hesse-Orce U."/>
            <person name="Alamouti S.M."/>
            <person name="Tsui C.K.M."/>
            <person name="Docking R.T."/>
            <person name="Levasseur A."/>
            <person name="Haridas S."/>
            <person name="Robertson G."/>
            <person name="Birol I."/>
            <person name="Holt R.A."/>
            <person name="Marra M.A."/>
            <person name="Hamelin R.C."/>
            <person name="Hirst M."/>
            <person name="Jones S.J.M."/>
            <person name="Bohlmann J."/>
            <person name="Breuil C."/>
        </authorList>
    </citation>
    <scope>NUCLEOTIDE SEQUENCE [LARGE SCALE GENOMIC DNA]</scope>
    <source>
        <strain evidence="12">kw1407 / UAMH 11150</strain>
    </source>
</reference>